<reference evidence="1 2" key="1">
    <citation type="submission" date="2018-10" db="EMBL/GenBank/DDBJ databases">
        <title>Draft genome sequence of Aquitalea MWU14-2217 isolated from a wild cranberry bog in Provincetown, Massachusetts.</title>
        <authorList>
            <person name="Ebadzadsahrai G."/>
            <person name="Soby S."/>
        </authorList>
    </citation>
    <scope>NUCLEOTIDE SEQUENCE [LARGE SCALE GENOMIC DNA]</scope>
    <source>
        <strain evidence="1 2">MWU14-2217</strain>
    </source>
</reference>
<evidence type="ECO:0000313" key="2">
    <source>
        <dbReference type="Proteomes" id="UP000274139"/>
    </source>
</evidence>
<dbReference type="AlphaFoldDB" id="A0A454JGK1"/>
<proteinExistence type="predicted"/>
<evidence type="ECO:0000313" key="1">
    <source>
        <dbReference type="EMBL" id="RMC95596.1"/>
    </source>
</evidence>
<gene>
    <name evidence="1" type="ORF">EAY64_13540</name>
</gene>
<dbReference type="Proteomes" id="UP000274139">
    <property type="component" value="Unassembled WGS sequence"/>
</dbReference>
<comment type="caution">
    <text evidence="1">The sequence shown here is derived from an EMBL/GenBank/DDBJ whole genome shotgun (WGS) entry which is preliminary data.</text>
</comment>
<organism evidence="1 2">
    <name type="scientific">Aquitalea palustris</name>
    <dbReference type="NCBI Taxonomy" id="2480983"/>
    <lineage>
        <taxon>Bacteria</taxon>
        <taxon>Pseudomonadati</taxon>
        <taxon>Pseudomonadota</taxon>
        <taxon>Betaproteobacteria</taxon>
        <taxon>Neisseriales</taxon>
        <taxon>Chromobacteriaceae</taxon>
        <taxon>Aquitalea</taxon>
    </lineage>
</organism>
<dbReference type="EMBL" id="RFAR01000055">
    <property type="protein sequence ID" value="RMC95596.1"/>
    <property type="molecule type" value="Genomic_DNA"/>
</dbReference>
<keyword evidence="2" id="KW-1185">Reference proteome</keyword>
<sequence length="108" mass="12605">MPQLDDYFQQLQQRRTAGEPLRRLKDLTGLNYASDEVTCEDHYTNPYQGREYAGDGLSYRGRHGALEVMTIALEDVLGRNPARLQRMVQADREMFDLVMGLLYYYDLH</sequence>
<accession>A0A454JGK1</accession>
<protein>
    <submittedName>
        <fullName evidence="1">Uncharacterized protein</fullName>
    </submittedName>
</protein>
<name>A0A454JGK1_9NEIS</name>
<dbReference type="RefSeq" id="WP_103525280.1">
    <property type="nucleotide sequence ID" value="NZ_JAIZDC010000002.1"/>
</dbReference>